<comment type="caution">
    <text evidence="3">The sequence shown here is derived from an EMBL/GenBank/DDBJ whole genome shotgun (WGS) entry which is preliminary data.</text>
</comment>
<protein>
    <submittedName>
        <fullName evidence="3">Uncharacterized protein DUF4993</fullName>
    </submittedName>
</protein>
<evidence type="ECO:0000256" key="1">
    <source>
        <dbReference type="SAM" id="SignalP"/>
    </source>
</evidence>
<evidence type="ECO:0000313" key="3">
    <source>
        <dbReference type="EMBL" id="PTQ98137.1"/>
    </source>
</evidence>
<dbReference type="Proteomes" id="UP000244168">
    <property type="component" value="Unassembled WGS sequence"/>
</dbReference>
<feature type="signal peptide" evidence="1">
    <location>
        <begin position="1"/>
        <end position="25"/>
    </location>
</feature>
<evidence type="ECO:0000313" key="4">
    <source>
        <dbReference type="Proteomes" id="UP000244168"/>
    </source>
</evidence>
<name>A0A2T5JB94_9SPHI</name>
<dbReference type="OrthoDB" id="659398at2"/>
<dbReference type="SUPFAM" id="SSF82153">
    <property type="entry name" value="FAS1 domain"/>
    <property type="match status" value="3"/>
</dbReference>
<dbReference type="InterPro" id="IPR050904">
    <property type="entry name" value="Adhesion/Biosynth-related"/>
</dbReference>
<dbReference type="InterPro" id="IPR036378">
    <property type="entry name" value="FAS1_dom_sf"/>
</dbReference>
<dbReference type="Pfam" id="PF02469">
    <property type="entry name" value="Fasciclin"/>
    <property type="match status" value="2"/>
</dbReference>
<keyword evidence="1" id="KW-0732">Signal</keyword>
<dbReference type="EMBL" id="QAOQ01000003">
    <property type="protein sequence ID" value="PTQ98137.1"/>
    <property type="molecule type" value="Genomic_DNA"/>
</dbReference>
<dbReference type="PROSITE" id="PS50213">
    <property type="entry name" value="FAS1"/>
    <property type="match status" value="1"/>
</dbReference>
<evidence type="ECO:0000259" key="2">
    <source>
        <dbReference type="PROSITE" id="PS50213"/>
    </source>
</evidence>
<reference evidence="3 4" key="1">
    <citation type="submission" date="2018-04" db="EMBL/GenBank/DDBJ databases">
        <title>Genomic Encyclopedia of Archaeal and Bacterial Type Strains, Phase II (KMG-II): from individual species to whole genera.</title>
        <authorList>
            <person name="Goeker M."/>
        </authorList>
    </citation>
    <scope>NUCLEOTIDE SEQUENCE [LARGE SCALE GENOMIC DNA]</scope>
    <source>
        <strain evidence="3 4">DSM 26809</strain>
    </source>
</reference>
<dbReference type="PANTHER" id="PTHR10900:SF77">
    <property type="entry name" value="FI19380P1"/>
    <property type="match status" value="1"/>
</dbReference>
<dbReference type="SMART" id="SM00554">
    <property type="entry name" value="FAS1"/>
    <property type="match status" value="1"/>
</dbReference>
<dbReference type="Gene3D" id="2.30.180.10">
    <property type="entry name" value="FAS1 domain"/>
    <property type="match status" value="2"/>
</dbReference>
<dbReference type="PROSITE" id="PS51257">
    <property type="entry name" value="PROKAR_LIPOPROTEIN"/>
    <property type="match status" value="1"/>
</dbReference>
<sequence length="755" mass="83337">MYKFLKNLSCLLCLLAVFGSCRKKAFDEYYGRPANLAPPIYQVLDSRGNFTTLLKLVDLAGYKDILGSAGYWTFFAPNDAAFQKYFAANNTSLAAINQATARKIVTYCLVINAFGTDHIADYQSPAGWVPSLAFKRRTSYYDGFSTGSGPEGDSTLLVTENRNGGGYLFGDNNNKYIPYFFSTFMAQEHLTATDYNYFFPTGTYTGFNVANASVVNKDIVAENGVIHEIDQVIMPLPNIEQKLASGSQYSLFKSILEKYLVTYTKDANYTRQYSTINNGKVKNAYVKIYDPLLTFAPGNENFQKLEDNDGQKDGYTLFAPTNDVLQPYLTNVILKYYGTLDKLPINIIEDLVNVHMFPTMVWPSKFASTTNNAGEPARFDATTNVVDKQFCSNGLFYGVNKVQQGNVFSTVYARAYLDPNYSIMTKLITAASAKILLSSPGLRFTVFMMPDATLRAMGYDYDQANSYFTQTTNGVLTTGLTPLANLTRLLNMCIVSTPNNELNNLSGDGITETNGGEYLRWHNNTVFNAGLTEQKTALTVTGFDDYSNGRVYYLGGNSLFPFPTLTIFNDIAANGTNPTDPYYDFYQYLLNSSVVSGTTPKEIIGISLGAPYTVLVPTQAAMKQAVIDGYLPGTTTGTGAATQFVSFNYKPTSTADISKVATFILYHILTSTIVPDGKKGPNGNPFPTMVKNDRGDAYTVSVFNQPGNLKFSDAFGRMANVTAPNNSSFFPATSNYLGTYCVLHQIDNYLRYNLQ</sequence>
<proteinExistence type="predicted"/>
<dbReference type="RefSeq" id="WP_107828320.1">
    <property type="nucleotide sequence ID" value="NZ_CP160205.1"/>
</dbReference>
<gene>
    <name evidence="3" type="ORF">C8P68_103297</name>
</gene>
<feature type="chain" id="PRO_5015439173" evidence="1">
    <location>
        <begin position="26"/>
        <end position="755"/>
    </location>
</feature>
<organism evidence="3 4">
    <name type="scientific">Mucilaginibacter yixingensis</name>
    <dbReference type="NCBI Taxonomy" id="1295612"/>
    <lineage>
        <taxon>Bacteria</taxon>
        <taxon>Pseudomonadati</taxon>
        <taxon>Bacteroidota</taxon>
        <taxon>Sphingobacteriia</taxon>
        <taxon>Sphingobacteriales</taxon>
        <taxon>Sphingobacteriaceae</taxon>
        <taxon>Mucilaginibacter</taxon>
    </lineage>
</organism>
<dbReference type="PANTHER" id="PTHR10900">
    <property type="entry name" value="PERIOSTIN-RELATED"/>
    <property type="match status" value="1"/>
</dbReference>
<accession>A0A2T5JB94</accession>
<keyword evidence="4" id="KW-1185">Reference proteome</keyword>
<dbReference type="InterPro" id="IPR000782">
    <property type="entry name" value="FAS1_domain"/>
</dbReference>
<dbReference type="AlphaFoldDB" id="A0A2T5JB94"/>
<feature type="domain" description="FAS1" evidence="2">
    <location>
        <begin position="37"/>
        <end position="233"/>
    </location>
</feature>